<dbReference type="EMBL" id="NCKW01020305">
    <property type="protein sequence ID" value="POM58242.1"/>
    <property type="molecule type" value="Genomic_DNA"/>
</dbReference>
<feature type="region of interest" description="Disordered" evidence="1">
    <location>
        <begin position="119"/>
        <end position="147"/>
    </location>
</feature>
<evidence type="ECO:0000256" key="1">
    <source>
        <dbReference type="SAM" id="MobiDB-lite"/>
    </source>
</evidence>
<gene>
    <name evidence="2" type="ORF">PHPALM_37140</name>
</gene>
<organism evidence="2 3">
    <name type="scientific">Phytophthora palmivora</name>
    <dbReference type="NCBI Taxonomy" id="4796"/>
    <lineage>
        <taxon>Eukaryota</taxon>
        <taxon>Sar</taxon>
        <taxon>Stramenopiles</taxon>
        <taxon>Oomycota</taxon>
        <taxon>Peronosporomycetes</taxon>
        <taxon>Peronosporales</taxon>
        <taxon>Peronosporaceae</taxon>
        <taxon>Phytophthora</taxon>
    </lineage>
</organism>
<keyword evidence="3" id="KW-1185">Reference proteome</keyword>
<reference evidence="2 3" key="1">
    <citation type="journal article" date="2017" name="Genome Biol. Evol.">
        <title>Phytophthora megakarya and P. palmivora, closely related causal agents of cacao black pod rot, underwent increases in genome sizes and gene numbers by different mechanisms.</title>
        <authorList>
            <person name="Ali S.S."/>
            <person name="Shao J."/>
            <person name="Lary D.J."/>
            <person name="Kronmiller B."/>
            <person name="Shen D."/>
            <person name="Strem M.D."/>
            <person name="Amoako-Attah I."/>
            <person name="Akrofi A.Y."/>
            <person name="Begoude B.A."/>
            <person name="Ten Hoopen G.M."/>
            <person name="Coulibaly K."/>
            <person name="Kebe B.I."/>
            <person name="Melnick R.L."/>
            <person name="Guiltinan M.J."/>
            <person name="Tyler B.M."/>
            <person name="Meinhardt L.W."/>
            <person name="Bailey B.A."/>
        </authorList>
    </citation>
    <scope>NUCLEOTIDE SEQUENCE [LARGE SCALE GENOMIC DNA]</scope>
    <source>
        <strain evidence="3">sbr112.9</strain>
    </source>
</reference>
<accession>A0A2P4WY72</accession>
<proteinExistence type="predicted"/>
<comment type="caution">
    <text evidence="2">The sequence shown here is derived from an EMBL/GenBank/DDBJ whole genome shotgun (WGS) entry which is preliminary data.</text>
</comment>
<evidence type="ECO:0000313" key="2">
    <source>
        <dbReference type="EMBL" id="POM58242.1"/>
    </source>
</evidence>
<name>A0A2P4WY72_9STRA</name>
<dbReference type="AlphaFoldDB" id="A0A2P4WY72"/>
<evidence type="ECO:0000313" key="3">
    <source>
        <dbReference type="Proteomes" id="UP000237271"/>
    </source>
</evidence>
<dbReference type="Proteomes" id="UP000237271">
    <property type="component" value="Unassembled WGS sequence"/>
</dbReference>
<protein>
    <submittedName>
        <fullName evidence="2">Gag protein</fullName>
    </submittedName>
</protein>
<sequence>MDNYDLILGIPLIEKHEPWIGECDKAIWASRFAVSDRALMIHLPTSVRDWCVQGGYQNAYGPREVMGSADSNENAAMSLTTGRETRLIAGCPQASETAVGSAKGVSSVGNIGPQAGSILPQAAESAEESAEGVSGVGNITPREVDET</sequence>